<evidence type="ECO:0000313" key="7">
    <source>
        <dbReference type="Proteomes" id="UP000481583"/>
    </source>
</evidence>
<evidence type="ECO:0000256" key="5">
    <source>
        <dbReference type="ARBA" id="ARBA00023277"/>
    </source>
</evidence>
<dbReference type="GO" id="GO:0016787">
    <property type="term" value="F:hydrolase activity"/>
    <property type="evidence" value="ECO:0007669"/>
    <property type="project" value="UniProtKB-KW"/>
</dbReference>
<dbReference type="InterPro" id="IPR036412">
    <property type="entry name" value="HAD-like_sf"/>
</dbReference>
<evidence type="ECO:0000256" key="3">
    <source>
        <dbReference type="ARBA" id="ARBA00022723"/>
    </source>
</evidence>
<comment type="cofactor">
    <cofactor evidence="1">
        <name>Mg(2+)</name>
        <dbReference type="ChEBI" id="CHEBI:18420"/>
    </cofactor>
</comment>
<dbReference type="PANTHER" id="PTHR46193:SF18">
    <property type="entry name" value="HEXITOL PHOSPHATASE B"/>
    <property type="match status" value="1"/>
</dbReference>
<sequence>MGRVHALVDSRALIPRLHGMRGAVLDADSVLTFAAHVHAAAWKRTFDTFFKEFIPPAPALLRPFDPVADYWRHFAGRTSTDGVAGFLDARGIHLPPGQAVEPPGWSSARSLQAFEDRVFADYVDRYRVLAAPGAFRLVRELRSYGIGVAAVSPARGTADMLSRAGGRALADEVIDIRFFGTRLFHGPPDPPLLLAAVERLGVARSRTTAILGSPAGVTAARRAGLGLVVAVAAYPSPALEQKLVHAGAHLVLRNVRELLARTAVEPAPSRSA</sequence>
<keyword evidence="3" id="KW-0479">Metal-binding</keyword>
<dbReference type="InterPro" id="IPR023198">
    <property type="entry name" value="PGP-like_dom2"/>
</dbReference>
<comment type="caution">
    <text evidence="6">The sequence shown here is derived from an EMBL/GenBank/DDBJ whole genome shotgun (WGS) entry which is preliminary data.</text>
</comment>
<dbReference type="AlphaFoldDB" id="A0A6G4TRN6"/>
<keyword evidence="6" id="KW-0378">Hydrolase</keyword>
<evidence type="ECO:0000313" key="6">
    <source>
        <dbReference type="EMBL" id="NGN62452.1"/>
    </source>
</evidence>
<dbReference type="RefSeq" id="WP_165229797.1">
    <property type="nucleotide sequence ID" value="NZ_JAAKZV010000002.1"/>
</dbReference>
<dbReference type="EMBL" id="JAAKZV010000002">
    <property type="protein sequence ID" value="NGN62452.1"/>
    <property type="molecule type" value="Genomic_DNA"/>
</dbReference>
<dbReference type="Proteomes" id="UP000481583">
    <property type="component" value="Unassembled WGS sequence"/>
</dbReference>
<dbReference type="Gene3D" id="1.10.150.240">
    <property type="entry name" value="Putative phosphatase, domain 2"/>
    <property type="match status" value="1"/>
</dbReference>
<dbReference type="SUPFAM" id="SSF56784">
    <property type="entry name" value="HAD-like"/>
    <property type="match status" value="1"/>
</dbReference>
<evidence type="ECO:0000256" key="4">
    <source>
        <dbReference type="ARBA" id="ARBA00022842"/>
    </source>
</evidence>
<dbReference type="GO" id="GO:0046872">
    <property type="term" value="F:metal ion binding"/>
    <property type="evidence" value="ECO:0007669"/>
    <property type="project" value="UniProtKB-KW"/>
</dbReference>
<reference evidence="6 7" key="1">
    <citation type="submission" date="2020-02" db="EMBL/GenBank/DDBJ databases">
        <title>Whole-genome analyses of novel actinobacteria.</title>
        <authorList>
            <person name="Sahin N."/>
        </authorList>
    </citation>
    <scope>NUCLEOTIDE SEQUENCE [LARGE SCALE GENOMIC DNA]</scope>
    <source>
        <strain evidence="6 7">A7024</strain>
    </source>
</reference>
<keyword evidence="4" id="KW-0460">Magnesium</keyword>
<name>A0A6G4TRN6_9ACTN</name>
<accession>A0A6G4TRN6</accession>
<evidence type="ECO:0000256" key="1">
    <source>
        <dbReference type="ARBA" id="ARBA00001946"/>
    </source>
</evidence>
<comment type="similarity">
    <text evidence="2">Belongs to the HAD-like hydrolase superfamily. CbbY/CbbZ/Gph/YieH family.</text>
</comment>
<dbReference type="InterPro" id="IPR023214">
    <property type="entry name" value="HAD_sf"/>
</dbReference>
<organism evidence="6 7">
    <name type="scientific">Streptomyces coryli</name>
    <dbReference type="NCBI Taxonomy" id="1128680"/>
    <lineage>
        <taxon>Bacteria</taxon>
        <taxon>Bacillati</taxon>
        <taxon>Actinomycetota</taxon>
        <taxon>Actinomycetes</taxon>
        <taxon>Kitasatosporales</taxon>
        <taxon>Streptomycetaceae</taxon>
        <taxon>Streptomyces</taxon>
    </lineage>
</organism>
<dbReference type="PANTHER" id="PTHR46193">
    <property type="entry name" value="6-PHOSPHOGLUCONATE PHOSPHATASE"/>
    <property type="match status" value="1"/>
</dbReference>
<dbReference type="Pfam" id="PF00702">
    <property type="entry name" value="Hydrolase"/>
    <property type="match status" value="1"/>
</dbReference>
<gene>
    <name evidence="6" type="ORF">G5C51_00810</name>
</gene>
<keyword evidence="5" id="KW-0119">Carbohydrate metabolism</keyword>
<dbReference type="Gene3D" id="3.40.50.1000">
    <property type="entry name" value="HAD superfamily/HAD-like"/>
    <property type="match status" value="1"/>
</dbReference>
<keyword evidence="7" id="KW-1185">Reference proteome</keyword>
<protein>
    <submittedName>
        <fullName evidence="6">Hydrolase</fullName>
    </submittedName>
</protein>
<proteinExistence type="inferred from homology"/>
<evidence type="ECO:0000256" key="2">
    <source>
        <dbReference type="ARBA" id="ARBA00006171"/>
    </source>
</evidence>
<dbReference type="InterPro" id="IPR051600">
    <property type="entry name" value="Beta-PGM-like"/>
</dbReference>